<dbReference type="Pfam" id="PF17489">
    <property type="entry name" value="Tnp_22_trimer"/>
    <property type="match status" value="1"/>
</dbReference>
<dbReference type="AlphaFoldDB" id="A0A5G2RLJ0"/>
<keyword evidence="5" id="KW-1185">Reference proteome</keyword>
<reference evidence="4" key="2">
    <citation type="journal article" date="2020" name="Gigascience">
        <title>An improved pig reference genome sequence to enable pig genetics and genomics research.</title>
        <authorList>
            <person name="Warr A."/>
            <person name="Affara N."/>
            <person name="Aken B."/>
            <person name="Beiki H."/>
            <person name="Bickhart D.M."/>
            <person name="Billis K."/>
            <person name="Chow W."/>
            <person name="Eory L."/>
            <person name="Finlayson H.A."/>
            <person name="Flicek P."/>
            <person name="Giron C.G."/>
            <person name="Griffin D.K."/>
            <person name="Hall R."/>
            <person name="Hannum G."/>
            <person name="Hourlier T."/>
            <person name="Howe K."/>
            <person name="Hume D.A."/>
            <person name="Izuogu O."/>
            <person name="Kim K."/>
            <person name="Koren S."/>
            <person name="Liu H."/>
            <person name="Manchanda N."/>
            <person name="Martin F.J."/>
            <person name="Nonneman D.J."/>
            <person name="O'Connor R.E."/>
            <person name="Phillippy A.M."/>
            <person name="Rohrer G.A."/>
            <person name="Rosen B.D."/>
            <person name="Rund L.A."/>
            <person name="Sargent C.A."/>
            <person name="Schook L.B."/>
            <person name="Schroeder S.G."/>
            <person name="Schwartz A.S."/>
            <person name="Skinner B.M."/>
            <person name="Talbot R."/>
            <person name="Tseng E."/>
            <person name="Tuggle C.K."/>
            <person name="Watson M."/>
            <person name="Smith T.P.L."/>
            <person name="Archibald A.L."/>
        </authorList>
    </citation>
    <scope>NUCLEOTIDE SEQUENCE [LARGE SCALE GENOMIC DNA]</scope>
    <source>
        <strain evidence="4">Duroc</strain>
    </source>
</reference>
<evidence type="ECO:0000259" key="3">
    <source>
        <dbReference type="Pfam" id="PF17489"/>
    </source>
</evidence>
<dbReference type="SMR" id="A0A5G2RLJ0"/>
<dbReference type="GeneTree" id="ENSGT01050000244818"/>
<dbReference type="InterPro" id="IPR035301">
    <property type="entry name" value="L1_trimer"/>
</dbReference>
<reference evidence="4" key="4">
    <citation type="submission" date="2025-09" db="UniProtKB">
        <authorList>
            <consortium name="Ensembl"/>
        </authorList>
    </citation>
    <scope>IDENTIFICATION</scope>
</reference>
<dbReference type="Bgee" id="ENSSSCG00000043958">
    <property type="expression patterns" value="Expressed in testis and 2 other cell types or tissues"/>
</dbReference>
<reference evidence="5" key="1">
    <citation type="submission" date="2009-11" db="EMBL/GenBank/DDBJ databases">
        <authorList>
            <consortium name="Porcine genome sequencing project"/>
        </authorList>
    </citation>
    <scope>NUCLEOTIDE SEQUENCE [LARGE SCALE GENOMIC DNA]</scope>
    <source>
        <strain evidence="5">Duroc</strain>
    </source>
</reference>
<dbReference type="Ensembl" id="ENSSSCT00000076381.1">
    <property type="protein sequence ID" value="ENSSSCP00000073203.1"/>
    <property type="gene ID" value="ENSSSCG00000043958.1"/>
</dbReference>
<evidence type="ECO:0000313" key="4">
    <source>
        <dbReference type="Ensembl" id="ENSSSCP00000073203.1"/>
    </source>
</evidence>
<dbReference type="Gene3D" id="1.20.5.390">
    <property type="entry name" value="L1 transposable element, trimerization domain"/>
    <property type="match status" value="1"/>
</dbReference>
<dbReference type="GO" id="GO:1990904">
    <property type="term" value="C:ribonucleoprotein complex"/>
    <property type="evidence" value="ECO:0000318"/>
    <property type="project" value="GO_Central"/>
</dbReference>
<keyword evidence="1" id="KW-0175">Coiled coil</keyword>
<dbReference type="GO" id="GO:0003727">
    <property type="term" value="F:single-stranded RNA binding"/>
    <property type="evidence" value="ECO:0000318"/>
    <property type="project" value="GO_Central"/>
</dbReference>
<dbReference type="SUPFAM" id="SSF57997">
    <property type="entry name" value="Tropomyosin"/>
    <property type="match status" value="1"/>
</dbReference>
<dbReference type="InParanoid" id="A0A5G2RLJ0"/>
<dbReference type="Gene3D" id="3.30.250.20">
    <property type="entry name" value="L1 transposable element, C-terminal domain"/>
    <property type="match status" value="1"/>
</dbReference>
<feature type="coiled-coil region" evidence="1">
    <location>
        <begin position="27"/>
        <end position="75"/>
    </location>
</feature>
<dbReference type="InterPro" id="IPR004244">
    <property type="entry name" value="Transposase_22"/>
</dbReference>
<dbReference type="InterPro" id="IPR043636">
    <property type="entry name" value="L1_RRM_dom"/>
</dbReference>
<feature type="domain" description="L1 transposable element trimerization" evidence="3">
    <location>
        <begin position="57"/>
        <end position="95"/>
    </location>
</feature>
<reference evidence="4" key="3">
    <citation type="submission" date="2025-08" db="UniProtKB">
        <authorList>
            <consortium name="Ensembl"/>
        </authorList>
    </citation>
    <scope>IDENTIFICATION</scope>
</reference>
<evidence type="ECO:0000256" key="1">
    <source>
        <dbReference type="SAM" id="Coils"/>
    </source>
</evidence>
<dbReference type="Pfam" id="PF02994">
    <property type="entry name" value="Transposase_22"/>
    <property type="match status" value="1"/>
</dbReference>
<evidence type="ECO:0000313" key="5">
    <source>
        <dbReference type="Proteomes" id="UP000008227"/>
    </source>
</evidence>
<evidence type="ECO:0000259" key="2">
    <source>
        <dbReference type="Pfam" id="PF02994"/>
    </source>
</evidence>
<accession>A0A5G2RLJ0</accession>
<dbReference type="Proteomes" id="UP000008227">
    <property type="component" value="Chromosome 13"/>
</dbReference>
<organism evidence="4 5">
    <name type="scientific">Sus scrofa</name>
    <name type="common">Pig</name>
    <dbReference type="NCBI Taxonomy" id="9823"/>
    <lineage>
        <taxon>Eukaryota</taxon>
        <taxon>Metazoa</taxon>
        <taxon>Chordata</taxon>
        <taxon>Craniata</taxon>
        <taxon>Vertebrata</taxon>
        <taxon>Euteleostomi</taxon>
        <taxon>Mammalia</taxon>
        <taxon>Eutheria</taxon>
        <taxon>Laurasiatheria</taxon>
        <taxon>Artiodactyla</taxon>
        <taxon>Suina</taxon>
        <taxon>Suidae</taxon>
        <taxon>Sus</taxon>
    </lineage>
</organism>
<proteinExistence type="predicted"/>
<name>A0A5G2RLJ0_PIG</name>
<evidence type="ECO:0008006" key="6">
    <source>
        <dbReference type="Google" id="ProtNLM"/>
    </source>
</evidence>
<feature type="domain" description="L1 transposable element RRM" evidence="2">
    <location>
        <begin position="100"/>
        <end position="143"/>
    </location>
</feature>
<sequence>MLKMMQDIGNKLEAKMDNSQETLSKDIQDIKLKQEEMQNTITEIKNSLEAANSRIQEAEEQISKVEDRLVEITDVEQKREKRLKTNEESLRDLWDRVKINPRRNSLGHILIKLTKIKDEKILKAAREKKQITYKRNPIRLSADFSAEILQARREWHDILNMMKGKKPPTKTTLPSKALIQI</sequence>
<dbReference type="PANTHER" id="PTHR11505">
    <property type="entry name" value="L1 TRANSPOSABLE ELEMENT-RELATED"/>
    <property type="match status" value="1"/>
</dbReference>
<dbReference type="GO" id="GO:0032197">
    <property type="term" value="P:retrotransposition"/>
    <property type="evidence" value="ECO:0000318"/>
    <property type="project" value="GO_Central"/>
</dbReference>
<dbReference type="InterPro" id="IPR042566">
    <property type="entry name" value="L1_C"/>
</dbReference>
<protein>
    <recommendedName>
        <fullName evidence="6">L1 transposable element RRM domain-containing protein</fullName>
    </recommendedName>
</protein>